<dbReference type="EMBL" id="SGXA01000001">
    <property type="protein sequence ID" value="RZS76449.1"/>
    <property type="molecule type" value="Genomic_DNA"/>
</dbReference>
<feature type="domain" description="AsmA" evidence="2">
    <location>
        <begin position="13"/>
        <end position="539"/>
    </location>
</feature>
<dbReference type="Pfam" id="PF05170">
    <property type="entry name" value="AsmA"/>
    <property type="match status" value="1"/>
</dbReference>
<dbReference type="PANTHER" id="PTHR30441:SF8">
    <property type="entry name" value="DUF748 DOMAIN-CONTAINING PROTEIN"/>
    <property type="match status" value="1"/>
</dbReference>
<evidence type="ECO:0000313" key="3">
    <source>
        <dbReference type="EMBL" id="RZS76449.1"/>
    </source>
</evidence>
<gene>
    <name evidence="3" type="ORF">EV199_2334</name>
</gene>
<proteinExistence type="predicted"/>
<evidence type="ECO:0000259" key="2">
    <source>
        <dbReference type="Pfam" id="PF05170"/>
    </source>
</evidence>
<feature type="transmembrane region" description="Helical" evidence="1">
    <location>
        <begin position="15"/>
        <end position="38"/>
    </location>
</feature>
<evidence type="ECO:0000256" key="1">
    <source>
        <dbReference type="SAM" id="Phobius"/>
    </source>
</evidence>
<keyword evidence="1" id="KW-1133">Transmembrane helix</keyword>
<dbReference type="OrthoDB" id="1489065at2"/>
<keyword evidence="1" id="KW-0472">Membrane</keyword>
<comment type="caution">
    <text evidence="3">The sequence shown here is derived from an EMBL/GenBank/DDBJ whole genome shotgun (WGS) entry which is preliminary data.</text>
</comment>
<keyword evidence="1" id="KW-0812">Transmembrane</keyword>
<accession>A0A4Q7N5W8</accession>
<keyword evidence="4" id="KW-1185">Reference proteome</keyword>
<dbReference type="GO" id="GO:0090313">
    <property type="term" value="P:regulation of protein targeting to membrane"/>
    <property type="evidence" value="ECO:0007669"/>
    <property type="project" value="TreeGrafter"/>
</dbReference>
<dbReference type="InterPro" id="IPR007844">
    <property type="entry name" value="AsmA"/>
</dbReference>
<dbReference type="Proteomes" id="UP000293874">
    <property type="component" value="Unassembled WGS sequence"/>
</dbReference>
<reference evidence="3 4" key="1">
    <citation type="submission" date="2019-02" db="EMBL/GenBank/DDBJ databases">
        <title>Genomic Encyclopedia of Type Strains, Phase IV (KMG-IV): sequencing the most valuable type-strain genomes for metagenomic binning, comparative biology and taxonomic classification.</title>
        <authorList>
            <person name="Goeker M."/>
        </authorList>
    </citation>
    <scope>NUCLEOTIDE SEQUENCE [LARGE SCALE GENOMIC DNA]</scope>
    <source>
        <strain evidence="3 4">DSM 18116</strain>
    </source>
</reference>
<dbReference type="GO" id="GO:0005886">
    <property type="term" value="C:plasma membrane"/>
    <property type="evidence" value="ECO:0007669"/>
    <property type="project" value="TreeGrafter"/>
</dbReference>
<organism evidence="3 4">
    <name type="scientific">Pseudobacter ginsenosidimutans</name>
    <dbReference type="NCBI Taxonomy" id="661488"/>
    <lineage>
        <taxon>Bacteria</taxon>
        <taxon>Pseudomonadati</taxon>
        <taxon>Bacteroidota</taxon>
        <taxon>Chitinophagia</taxon>
        <taxon>Chitinophagales</taxon>
        <taxon>Chitinophagaceae</taxon>
        <taxon>Pseudobacter</taxon>
    </lineage>
</organism>
<protein>
    <submittedName>
        <fullName evidence="3">AsmA-like protein</fullName>
    </submittedName>
</protein>
<dbReference type="InterPro" id="IPR052894">
    <property type="entry name" value="AsmA-related"/>
</dbReference>
<dbReference type="PANTHER" id="PTHR30441">
    <property type="entry name" value="DUF748 DOMAIN-CONTAINING PROTEIN"/>
    <property type="match status" value="1"/>
</dbReference>
<name>A0A4Q7N5W8_9BACT</name>
<dbReference type="RefSeq" id="WP_130540747.1">
    <property type="nucleotide sequence ID" value="NZ_CP042431.1"/>
</dbReference>
<dbReference type="AlphaFoldDB" id="A0A4Q7N5W8"/>
<sequence length="1103" mass="124469">MSRPEKKKRSIAKRILRALMITAGSFLLLVIIAVVLLFTQQQRITNMAVEELNKQFKGAFAIKKSSIDLFRNWPNVSIALHELRFFPDKSQTGTPIYEAEKLYVGFSLPDIFRQQYNVRRIFLKGGKLNLVREKNGQFNLMEAKNLGSDTTTSSEPDTAAALQIDLKKAVLKDLNISFLDKTDGRYYNAIVSKLTSSFKTDSAAVEVSLETNLELDLTSPTDTTFFRHKKIALDFLASYDKKKKFLQLSEGGIKLEEAELSLTGTAAALNKALDLDLAVKGNKPNMEFVSALIPDNIKEILKPFKYDGRLYFDGKIKGILAKGQLPLIELNFGLEDAWFHNTNADKKVDKFGFAGFYTNGKEHNLKTSELRMTNVSARPGKGLFDGNFVVRDFTDPHVMMQLKSMLELQFVGEFLGIPDLKHITGTVKLDMNFKELTDLNLPEKALHKLKEGVQSELTVTDLSFRIPNYPHPVRDMNLHAEMRNGKIILDTLRLKVGNSDLRANGMLSDLLAVLHENEKPVTLALNLHSNKIALKDLFAHDTAKANRVQEEINGFGLGIQLATTVKELRNPAPLPKGQFELKELKASFKKYPHVFHHLGATVSINDTALLLRNFTGMIDSSDLQLKGRVVNYPIWFQSVKKGKTQVAFDFKSSRLALKDLLGPVSKTWVSQSYQEEQGSNIWLRAKADLRYDSVFKFAKVKIANVSGSLKNHKLKLDSISGGLLYGNKILKLDTLKGKIGRTDFDLNLRYYTGDNPEFKKKTNYLHFKSRLLDANELMSLDFESMAAFRAAPAAVPDAPVITNAVLQPGNQTQVVRAGNPDTSNHAKAFNIFMIPFSDFEVKAEVGRLRYKRLGISKITAQLRMQEDHMIHIDTLGMNVADGSMGIRGYLNGVDPNKIFFRSRITVNDVDLEKMMIRLDHFGQDMVINKNIKGRLTGKIRSHVQVHPDLVPLINDSKAELDVEIRDGTLVDFAPMQAMSGYFKDKNLRMVRFDTLKNVLTFTNGTLDIPSMNINSSLGFMEISGKQSLDMKMEYYMRIPLKMVTQVGFRALFGGKKQEEVDLDQVDDIEFRDKDKRVRFMNIKITGTPDDYKIGLGKDKRKKK</sequence>
<evidence type="ECO:0000313" key="4">
    <source>
        <dbReference type="Proteomes" id="UP000293874"/>
    </source>
</evidence>